<protein>
    <submittedName>
        <fullName evidence="1">Uncharacterized protein</fullName>
    </submittedName>
</protein>
<sequence length="158" mass="17543">MKEHNPTWLAYGTRRTITSSVAQHLADTAHNVIPSQSFHVVNKAPANQPRSVQQSTIVVAEAIAIRHRDPILCRQKRFVRVWVQGRLVGVVDNKNVGTYSQLTVDLKIFCEQLNEGDVLRASRVDNLAGVFKKRSDVGPVEHLEVQASDTGETASDHP</sequence>
<dbReference type="GeneID" id="20316435"/>
<evidence type="ECO:0000313" key="2">
    <source>
        <dbReference type="Proteomes" id="UP000054324"/>
    </source>
</evidence>
<dbReference type="CTD" id="20316435"/>
<gene>
    <name evidence="1" type="ORF">T265_02247</name>
</gene>
<accession>A0A074ZVH5</accession>
<dbReference type="RefSeq" id="XP_009164715.1">
    <property type="nucleotide sequence ID" value="XM_009166451.1"/>
</dbReference>
<reference evidence="1 2" key="1">
    <citation type="submission" date="2013-11" db="EMBL/GenBank/DDBJ databases">
        <title>Opisthorchis viverrini - life in the bile duct.</title>
        <authorList>
            <person name="Young N.D."/>
            <person name="Nagarajan N."/>
            <person name="Lin S.J."/>
            <person name="Korhonen P.K."/>
            <person name="Jex A.R."/>
            <person name="Hall R.S."/>
            <person name="Safavi-Hemami H."/>
            <person name="Kaewkong W."/>
            <person name="Bertrand D."/>
            <person name="Gao S."/>
            <person name="Seet Q."/>
            <person name="Wongkham S."/>
            <person name="Teh B.T."/>
            <person name="Wongkham C."/>
            <person name="Intapan P.M."/>
            <person name="Maleewong W."/>
            <person name="Yang X."/>
            <person name="Hu M."/>
            <person name="Wang Z."/>
            <person name="Hofmann A."/>
            <person name="Sternberg P.W."/>
            <person name="Tan P."/>
            <person name="Wang J."/>
            <person name="Gasser R.B."/>
        </authorList>
    </citation>
    <scope>NUCLEOTIDE SEQUENCE [LARGE SCALE GENOMIC DNA]</scope>
</reference>
<dbReference type="AlphaFoldDB" id="A0A074ZVH5"/>
<dbReference type="Proteomes" id="UP000054324">
    <property type="component" value="Unassembled WGS sequence"/>
</dbReference>
<dbReference type="KEGG" id="ovi:T265_02247"/>
<proteinExistence type="predicted"/>
<dbReference type="OrthoDB" id="10563676at2759"/>
<name>A0A074ZVH5_OPIVI</name>
<dbReference type="EMBL" id="KL596645">
    <property type="protein sequence ID" value="KER31473.1"/>
    <property type="molecule type" value="Genomic_DNA"/>
</dbReference>
<evidence type="ECO:0000313" key="1">
    <source>
        <dbReference type="EMBL" id="KER31473.1"/>
    </source>
</evidence>
<keyword evidence="2" id="KW-1185">Reference proteome</keyword>
<organism evidence="1 2">
    <name type="scientific">Opisthorchis viverrini</name>
    <name type="common">Southeast Asian liver fluke</name>
    <dbReference type="NCBI Taxonomy" id="6198"/>
    <lineage>
        <taxon>Eukaryota</taxon>
        <taxon>Metazoa</taxon>
        <taxon>Spiralia</taxon>
        <taxon>Lophotrochozoa</taxon>
        <taxon>Platyhelminthes</taxon>
        <taxon>Trematoda</taxon>
        <taxon>Digenea</taxon>
        <taxon>Opisthorchiida</taxon>
        <taxon>Opisthorchiata</taxon>
        <taxon>Opisthorchiidae</taxon>
        <taxon>Opisthorchis</taxon>
    </lineage>
</organism>